<dbReference type="InterPro" id="IPR039537">
    <property type="entry name" value="Retrotran_Ty1/copia-like"/>
</dbReference>
<dbReference type="GO" id="GO:0006310">
    <property type="term" value="P:DNA recombination"/>
    <property type="evidence" value="ECO:0007669"/>
    <property type="project" value="UniProtKB-KW"/>
</dbReference>
<evidence type="ECO:0000256" key="3">
    <source>
        <dbReference type="ARBA" id="ARBA00022723"/>
    </source>
</evidence>
<accession>A0A8H7TXD2</accession>
<dbReference type="GO" id="GO:0004519">
    <property type="term" value="F:endonuclease activity"/>
    <property type="evidence" value="ECO:0007669"/>
    <property type="project" value="UniProtKB-KW"/>
</dbReference>
<keyword evidence="5" id="KW-0378">Hydrolase</keyword>
<gene>
    <name evidence="11" type="ORF">IEO21_10013</name>
</gene>
<dbReference type="EMBL" id="JADOXO010000624">
    <property type="protein sequence ID" value="KAF9801898.1"/>
    <property type="molecule type" value="Genomic_DNA"/>
</dbReference>
<dbReference type="GO" id="GO:0003887">
    <property type="term" value="F:DNA-directed DNA polymerase activity"/>
    <property type="evidence" value="ECO:0007669"/>
    <property type="project" value="UniProtKB-KW"/>
</dbReference>
<evidence type="ECO:0000256" key="2">
    <source>
        <dbReference type="ARBA" id="ARBA00022722"/>
    </source>
</evidence>
<dbReference type="GO" id="GO:0015074">
    <property type="term" value="P:DNA integration"/>
    <property type="evidence" value="ECO:0007669"/>
    <property type="project" value="UniProtKB-KW"/>
</dbReference>
<dbReference type="GO" id="GO:0016787">
    <property type="term" value="F:hydrolase activity"/>
    <property type="evidence" value="ECO:0007669"/>
    <property type="project" value="UniProtKB-KW"/>
</dbReference>
<evidence type="ECO:0000313" key="12">
    <source>
        <dbReference type="Proteomes" id="UP000639403"/>
    </source>
</evidence>
<keyword evidence="3" id="KW-0479">Metal-binding</keyword>
<evidence type="ECO:0000256" key="9">
    <source>
        <dbReference type="ARBA" id="ARBA00022932"/>
    </source>
</evidence>
<comment type="caution">
    <text evidence="11">The sequence shown here is derived from an EMBL/GenBank/DDBJ whole genome shotgun (WGS) entry which is preliminary data.</text>
</comment>
<protein>
    <submittedName>
        <fullName evidence="11">Uncharacterized protein</fullName>
    </submittedName>
</protein>
<evidence type="ECO:0000256" key="4">
    <source>
        <dbReference type="ARBA" id="ARBA00022759"/>
    </source>
</evidence>
<dbReference type="AlphaFoldDB" id="A0A8H7TXD2"/>
<keyword evidence="9" id="KW-0239">DNA-directed DNA polymerase</keyword>
<name>A0A8H7TXD2_9APHY</name>
<dbReference type="GO" id="GO:0003964">
    <property type="term" value="F:RNA-directed DNA polymerase activity"/>
    <property type="evidence" value="ECO:0007669"/>
    <property type="project" value="UniProtKB-KW"/>
</dbReference>
<keyword evidence="7" id="KW-0229">DNA integration</keyword>
<evidence type="ECO:0000256" key="7">
    <source>
        <dbReference type="ARBA" id="ARBA00022908"/>
    </source>
</evidence>
<dbReference type="PANTHER" id="PTHR42648">
    <property type="entry name" value="TRANSPOSASE, PUTATIVE-RELATED"/>
    <property type="match status" value="1"/>
</dbReference>
<evidence type="ECO:0000256" key="6">
    <source>
        <dbReference type="ARBA" id="ARBA00022842"/>
    </source>
</evidence>
<reference evidence="11" key="1">
    <citation type="submission" date="2020-11" db="EMBL/GenBank/DDBJ databases">
        <authorList>
            <person name="Koelle M."/>
            <person name="Horta M.A.C."/>
            <person name="Nowrousian M."/>
            <person name="Ohm R.A."/>
            <person name="Benz P."/>
            <person name="Pilgard A."/>
        </authorList>
    </citation>
    <scope>NUCLEOTIDE SEQUENCE</scope>
    <source>
        <strain evidence="11">FPRL280</strain>
    </source>
</reference>
<organism evidence="11 12">
    <name type="scientific">Rhodonia placenta</name>
    <dbReference type="NCBI Taxonomy" id="104341"/>
    <lineage>
        <taxon>Eukaryota</taxon>
        <taxon>Fungi</taxon>
        <taxon>Dikarya</taxon>
        <taxon>Basidiomycota</taxon>
        <taxon>Agaricomycotina</taxon>
        <taxon>Agaricomycetes</taxon>
        <taxon>Polyporales</taxon>
        <taxon>Adustoporiaceae</taxon>
        <taxon>Rhodonia</taxon>
    </lineage>
</organism>
<dbReference type="PANTHER" id="PTHR42648:SF11">
    <property type="entry name" value="TRANSPOSON TY4-P GAG-POL POLYPROTEIN"/>
    <property type="match status" value="1"/>
</dbReference>
<evidence type="ECO:0000256" key="1">
    <source>
        <dbReference type="ARBA" id="ARBA00022695"/>
    </source>
</evidence>
<dbReference type="Proteomes" id="UP000639403">
    <property type="component" value="Unassembled WGS sequence"/>
</dbReference>
<evidence type="ECO:0000313" key="11">
    <source>
        <dbReference type="EMBL" id="KAF9801898.1"/>
    </source>
</evidence>
<reference evidence="11" key="2">
    <citation type="journal article" name="Front. Microbiol.">
        <title>Degradative Capacity of Two Strains of Rhodonia placenta: From Phenotype to Genotype.</title>
        <authorList>
            <person name="Kolle M."/>
            <person name="Horta M.A.C."/>
            <person name="Nowrousian M."/>
            <person name="Ohm R.A."/>
            <person name="Benz J.P."/>
            <person name="Pilgard A."/>
        </authorList>
    </citation>
    <scope>NUCLEOTIDE SEQUENCE</scope>
    <source>
        <strain evidence="11">FPRL280</strain>
    </source>
</reference>
<dbReference type="GO" id="GO:0046872">
    <property type="term" value="F:metal ion binding"/>
    <property type="evidence" value="ECO:0007669"/>
    <property type="project" value="UniProtKB-KW"/>
</dbReference>
<evidence type="ECO:0000256" key="5">
    <source>
        <dbReference type="ARBA" id="ARBA00022801"/>
    </source>
</evidence>
<keyword evidence="9" id="KW-0808">Transferase</keyword>
<sequence length="95" mass="10902">MVKSGVTKGMDIVRDKVPNSPCKSCFHGKQMHNPIPKWSDVENTRILDHVFSDICRPTKNKTNSGSHRSHQYFIMFIDGHSHYTTVQLMKTKDEA</sequence>
<evidence type="ECO:0000256" key="8">
    <source>
        <dbReference type="ARBA" id="ARBA00022918"/>
    </source>
</evidence>
<evidence type="ECO:0000256" key="10">
    <source>
        <dbReference type="ARBA" id="ARBA00023172"/>
    </source>
</evidence>
<keyword evidence="4" id="KW-0255">Endonuclease</keyword>
<keyword evidence="6" id="KW-0460">Magnesium</keyword>
<keyword evidence="10" id="KW-0233">DNA recombination</keyword>
<proteinExistence type="predicted"/>
<keyword evidence="2" id="KW-0540">Nuclease</keyword>
<keyword evidence="1" id="KW-0548">Nucleotidyltransferase</keyword>
<keyword evidence="8" id="KW-0695">RNA-directed DNA polymerase</keyword>